<dbReference type="InterPro" id="IPR020846">
    <property type="entry name" value="MFS_dom"/>
</dbReference>
<keyword evidence="4" id="KW-0812">Transmembrane</keyword>
<dbReference type="OrthoDB" id="5494559at2"/>
<dbReference type="PANTHER" id="PTHR23513">
    <property type="entry name" value="INTEGRAL MEMBRANE EFFLUX PROTEIN-RELATED"/>
    <property type="match status" value="1"/>
</dbReference>
<reference evidence="7 8" key="1">
    <citation type="submission" date="2017-12" db="EMBL/GenBank/DDBJ databases">
        <title>Isolation and characterization of estrogens degradatiion strain Microbacterium hominis SJTG1.</title>
        <authorList>
            <person name="Xiong W."/>
            <person name="Yin C."/>
            <person name="Zheng D."/>
            <person name="Liang R."/>
        </authorList>
    </citation>
    <scope>NUCLEOTIDE SEQUENCE [LARGE SCALE GENOMIC DNA]</scope>
    <source>
        <strain evidence="7 8">SJTG1</strain>
    </source>
</reference>
<proteinExistence type="predicted"/>
<dbReference type="AlphaFoldDB" id="A0A134DHX5"/>
<protein>
    <submittedName>
        <fullName evidence="7">MFS transporter</fullName>
    </submittedName>
</protein>
<evidence type="ECO:0000256" key="6">
    <source>
        <dbReference type="ARBA" id="ARBA00023136"/>
    </source>
</evidence>
<keyword evidence="2" id="KW-0813">Transport</keyword>
<accession>A0A134DHX5</accession>
<dbReference type="RefSeq" id="WP_060959453.1">
    <property type="nucleotide sequence ID" value="NZ_CP025299.1"/>
</dbReference>
<dbReference type="Gene3D" id="1.20.1250.20">
    <property type="entry name" value="MFS general substrate transporter like domains"/>
    <property type="match status" value="1"/>
</dbReference>
<dbReference type="GO" id="GO:0022857">
    <property type="term" value="F:transmembrane transporter activity"/>
    <property type="evidence" value="ECO:0007669"/>
    <property type="project" value="InterPro"/>
</dbReference>
<dbReference type="Proteomes" id="UP000233276">
    <property type="component" value="Chromosome"/>
</dbReference>
<evidence type="ECO:0000256" key="2">
    <source>
        <dbReference type="ARBA" id="ARBA00022448"/>
    </source>
</evidence>
<evidence type="ECO:0000256" key="1">
    <source>
        <dbReference type="ARBA" id="ARBA00004429"/>
    </source>
</evidence>
<organism evidence="7 8">
    <name type="scientific">Microbacterium hominis</name>
    <dbReference type="NCBI Taxonomy" id="162426"/>
    <lineage>
        <taxon>Bacteria</taxon>
        <taxon>Bacillati</taxon>
        <taxon>Actinomycetota</taxon>
        <taxon>Actinomycetes</taxon>
        <taxon>Micrococcales</taxon>
        <taxon>Microbacteriaceae</taxon>
        <taxon>Microbacterium</taxon>
    </lineage>
</organism>
<dbReference type="KEGG" id="mhos:CXR34_12705"/>
<evidence type="ECO:0000256" key="3">
    <source>
        <dbReference type="ARBA" id="ARBA00022475"/>
    </source>
</evidence>
<dbReference type="Pfam" id="PF05977">
    <property type="entry name" value="MFS_3"/>
    <property type="match status" value="1"/>
</dbReference>
<keyword evidence="3" id="KW-1003">Cell membrane</keyword>
<dbReference type="InterPro" id="IPR036259">
    <property type="entry name" value="MFS_trans_sf"/>
</dbReference>
<dbReference type="STRING" id="162426.RM52_06630"/>
<dbReference type="CDD" id="cd06173">
    <property type="entry name" value="MFS_MefA_like"/>
    <property type="match status" value="1"/>
</dbReference>
<sequence length="432" mass="44627">MSGGHLIDLTPFRRSPAFARLWIGSTLSGLGGQLTIMAVMLHMYALTGSTFAVSMIAVAGLVPMVLAGIYGGMLADAFDRRTVALTAATVTFVSTLLLAVLAWTQQEAVWSLYVLSVVNSAANSIVMASRSAIIPRLLPRELLPSAAALQGVTVGIMVMAGPALAGVLVATTGYAWTYSLDVVLMLSLFLGLWTLPTMRPEGETVRPGLESLKDGIAFLKRAPNIRLQFVMDIVAMTFGQPLALFPALGMVLLGGGPVTAGALTAAIAAGAFLSSLFSGRVGGYRWHGRGITRAIEVYGGAIGAFALALLLAAVGLGAPATVDAEHANVPMIVAACVALAVAGAADNVSAIYRSTMLQAAVPDAVRGRLQGIFIVVVAGGPRVGALYAGTLATITTLWFPPLVGGILIIAIVATLARLSPRFRAYDAENPLA</sequence>
<dbReference type="SUPFAM" id="SSF103473">
    <property type="entry name" value="MFS general substrate transporter"/>
    <property type="match status" value="1"/>
</dbReference>
<evidence type="ECO:0000313" key="7">
    <source>
        <dbReference type="EMBL" id="AUG30225.1"/>
    </source>
</evidence>
<evidence type="ECO:0000256" key="4">
    <source>
        <dbReference type="ARBA" id="ARBA00022692"/>
    </source>
</evidence>
<comment type="subcellular location">
    <subcellularLocation>
        <location evidence="1">Cell inner membrane</location>
        <topology evidence="1">Multi-pass membrane protein</topology>
    </subcellularLocation>
</comment>
<evidence type="ECO:0000256" key="5">
    <source>
        <dbReference type="ARBA" id="ARBA00022989"/>
    </source>
</evidence>
<dbReference type="InterPro" id="IPR010290">
    <property type="entry name" value="TM_effector"/>
</dbReference>
<gene>
    <name evidence="7" type="ORF">CXR34_12705</name>
</gene>
<evidence type="ECO:0000313" key="8">
    <source>
        <dbReference type="Proteomes" id="UP000233276"/>
    </source>
</evidence>
<dbReference type="EMBL" id="CP025299">
    <property type="protein sequence ID" value="AUG30225.1"/>
    <property type="molecule type" value="Genomic_DNA"/>
</dbReference>
<name>A0A134DHX5_9MICO</name>
<dbReference type="GO" id="GO:0005886">
    <property type="term" value="C:plasma membrane"/>
    <property type="evidence" value="ECO:0007669"/>
    <property type="project" value="UniProtKB-SubCell"/>
</dbReference>
<dbReference type="PANTHER" id="PTHR23513:SF9">
    <property type="entry name" value="ENTEROBACTIN EXPORTER ENTS"/>
    <property type="match status" value="1"/>
</dbReference>
<keyword evidence="6" id="KW-0472">Membrane</keyword>
<dbReference type="PROSITE" id="PS50850">
    <property type="entry name" value="MFS"/>
    <property type="match status" value="1"/>
</dbReference>
<keyword evidence="5" id="KW-1133">Transmembrane helix</keyword>